<dbReference type="InterPro" id="IPR034718">
    <property type="entry name" value="RlpA"/>
</dbReference>
<dbReference type="Proteomes" id="UP000035352">
    <property type="component" value="Chromosome"/>
</dbReference>
<dbReference type="InterPro" id="IPR036908">
    <property type="entry name" value="RlpA-like_sf"/>
</dbReference>
<dbReference type="PANTHER" id="PTHR34183:SF1">
    <property type="entry name" value="ENDOLYTIC PEPTIDOGLYCAN TRANSGLYCOSYLASE RLPA"/>
    <property type="match status" value="1"/>
</dbReference>
<dbReference type="PATRIC" id="fig|413882.6.peg.5647"/>
<dbReference type="Gene3D" id="2.40.40.10">
    <property type="entry name" value="RlpA-like domain"/>
    <property type="match status" value="1"/>
</dbReference>
<dbReference type="SUPFAM" id="SSF50685">
    <property type="entry name" value="Barwin-like endoglucanases"/>
    <property type="match status" value="1"/>
</dbReference>
<organism evidence="8 9">
    <name type="scientific">Caldimonas brevitalea</name>
    <dbReference type="NCBI Taxonomy" id="413882"/>
    <lineage>
        <taxon>Bacteria</taxon>
        <taxon>Pseudomonadati</taxon>
        <taxon>Pseudomonadota</taxon>
        <taxon>Betaproteobacteria</taxon>
        <taxon>Burkholderiales</taxon>
        <taxon>Sphaerotilaceae</taxon>
        <taxon>Caldimonas</taxon>
    </lineage>
</organism>
<keyword evidence="9" id="KW-1185">Reference proteome</keyword>
<evidence type="ECO:0000256" key="2">
    <source>
        <dbReference type="ARBA" id="ARBA00023239"/>
    </source>
</evidence>
<comment type="function">
    <text evidence="4">Lytic transglycosylase with a strong preference for naked glycan strands that lack stem peptides.</text>
</comment>
<dbReference type="HAMAP" id="MF_02071">
    <property type="entry name" value="RlpA"/>
    <property type="match status" value="1"/>
</dbReference>
<gene>
    <name evidence="4 8" type="primary">rlpA</name>
    <name evidence="8" type="ORF">AAW51_5398</name>
</gene>
<keyword evidence="3 4" id="KW-0961">Cell wall biogenesis/degradation</keyword>
<dbReference type="OrthoDB" id="9779128at2"/>
<dbReference type="KEGG" id="pbh:AAW51_5398"/>
<reference evidence="8 9" key="1">
    <citation type="submission" date="2015-05" db="EMBL/GenBank/DDBJ databases">
        <authorList>
            <person name="Tang B."/>
            <person name="Yu Y."/>
        </authorList>
    </citation>
    <scope>NUCLEOTIDE SEQUENCE [LARGE SCALE GENOMIC DNA]</scope>
    <source>
        <strain evidence="8 9">DSM 7029</strain>
    </source>
</reference>
<dbReference type="PROSITE" id="PS51724">
    <property type="entry name" value="SPOR"/>
    <property type="match status" value="1"/>
</dbReference>
<proteinExistence type="inferred from homology"/>
<dbReference type="EMBL" id="CP011371">
    <property type="protein sequence ID" value="AKJ32089.1"/>
    <property type="molecule type" value="Genomic_DNA"/>
</dbReference>
<keyword evidence="2 4" id="KW-0456">Lyase</keyword>
<comment type="similarity">
    <text evidence="4 5">Belongs to the RlpA family.</text>
</comment>
<dbReference type="InterPro" id="IPR007730">
    <property type="entry name" value="SPOR-like_dom"/>
</dbReference>
<dbReference type="CDD" id="cd22268">
    <property type="entry name" value="DPBB_RlpA-like"/>
    <property type="match status" value="1"/>
</dbReference>
<feature type="region of interest" description="Disordered" evidence="6">
    <location>
        <begin position="194"/>
        <end position="259"/>
    </location>
</feature>
<dbReference type="InterPro" id="IPR036680">
    <property type="entry name" value="SPOR-like_sf"/>
</dbReference>
<dbReference type="Pfam" id="PF05036">
    <property type="entry name" value="SPOR"/>
    <property type="match status" value="1"/>
</dbReference>
<dbReference type="SUPFAM" id="SSF110997">
    <property type="entry name" value="Sporulation related repeat"/>
    <property type="match status" value="1"/>
</dbReference>
<accession>A0A0G3BRN3</accession>
<dbReference type="GO" id="GO:0008932">
    <property type="term" value="F:lytic endotransglycosylase activity"/>
    <property type="evidence" value="ECO:0007669"/>
    <property type="project" value="UniProtKB-UniRule"/>
</dbReference>
<feature type="domain" description="SPOR" evidence="7">
    <location>
        <begin position="297"/>
        <end position="376"/>
    </location>
</feature>
<evidence type="ECO:0000256" key="1">
    <source>
        <dbReference type="ARBA" id="ARBA00022729"/>
    </source>
</evidence>
<keyword evidence="1" id="KW-0732">Signal</keyword>
<dbReference type="EC" id="4.2.2.-" evidence="4"/>
<dbReference type="GO" id="GO:0042834">
    <property type="term" value="F:peptidoglycan binding"/>
    <property type="evidence" value="ECO:0007669"/>
    <property type="project" value="InterPro"/>
</dbReference>
<keyword evidence="8" id="KW-0449">Lipoprotein</keyword>
<dbReference type="PANTHER" id="PTHR34183">
    <property type="entry name" value="ENDOLYTIC PEPTIDOGLYCAN TRANSGLYCOSYLASE RLPA"/>
    <property type="match status" value="1"/>
</dbReference>
<dbReference type="InterPro" id="IPR009009">
    <property type="entry name" value="RlpA-like_DPBB"/>
</dbReference>
<dbReference type="FunFam" id="2.40.40.10:FF:000003">
    <property type="entry name" value="Endolytic peptidoglycan transglycosylase RlpA"/>
    <property type="match status" value="1"/>
</dbReference>
<dbReference type="STRING" id="413882.AAW51_5398"/>
<evidence type="ECO:0000256" key="4">
    <source>
        <dbReference type="HAMAP-Rule" id="MF_02071"/>
    </source>
</evidence>
<evidence type="ECO:0000256" key="3">
    <source>
        <dbReference type="ARBA" id="ARBA00023316"/>
    </source>
</evidence>
<evidence type="ECO:0000313" key="9">
    <source>
        <dbReference type="Proteomes" id="UP000035352"/>
    </source>
</evidence>
<sequence length="376" mass="39884">MFALSAPLPTAPRPVLRRLVCALTVGTAVVLVGCASKPGAPRPDDDGPGRPPAAVGNVPDAEPRIEPLARGSNRPYTVLGRSYVPTTADQSYRQRGIASWYGRKFHGRRTSSGETYDMYAMTAAHPTLPIPSYARVRHVASGREVIVRINDRGPFHGNRILDLSYAAAAKLGIVRRGSAEVEVERITHDEIRAGTWRRSPGDEAAVVRVAEDETRSSTAAPERSSPREDRLDAPAAPAPRSEPAPGTSPDVSTPTAGAAVAPAEVTPALAATAPAAPAVAALAPPAATDAATARSSQAAPEGFWVQLGVFRQRAGAESFHRRVSDELDWLRPLLAIFDDASMFRLQAGPYPSRAEAASTALRLQDALKLVPVVVER</sequence>
<dbReference type="GO" id="GO:0000270">
    <property type="term" value="P:peptidoglycan metabolic process"/>
    <property type="evidence" value="ECO:0007669"/>
    <property type="project" value="UniProtKB-UniRule"/>
</dbReference>
<dbReference type="GO" id="GO:0071555">
    <property type="term" value="P:cell wall organization"/>
    <property type="evidence" value="ECO:0007669"/>
    <property type="project" value="UniProtKB-KW"/>
</dbReference>
<dbReference type="Gene3D" id="3.30.70.1070">
    <property type="entry name" value="Sporulation related repeat"/>
    <property type="match status" value="1"/>
</dbReference>
<protein>
    <recommendedName>
        <fullName evidence="4">Endolytic peptidoglycan transglycosylase RlpA</fullName>
        <ecNumber evidence="4">4.2.2.-</ecNumber>
    </recommendedName>
</protein>
<feature type="region of interest" description="Disordered" evidence="6">
    <location>
        <begin position="39"/>
        <end position="73"/>
    </location>
</feature>
<name>A0A0G3BRN3_9BURK</name>
<evidence type="ECO:0000259" key="7">
    <source>
        <dbReference type="PROSITE" id="PS51724"/>
    </source>
</evidence>
<dbReference type="AlphaFoldDB" id="A0A0G3BRN3"/>
<dbReference type="Pfam" id="PF03330">
    <property type="entry name" value="DPBB_1"/>
    <property type="match status" value="1"/>
</dbReference>
<evidence type="ECO:0000313" key="8">
    <source>
        <dbReference type="EMBL" id="AKJ32089.1"/>
    </source>
</evidence>
<dbReference type="NCBIfam" id="TIGR00413">
    <property type="entry name" value="rlpA"/>
    <property type="match status" value="1"/>
</dbReference>
<dbReference type="InterPro" id="IPR012997">
    <property type="entry name" value="RplA"/>
</dbReference>
<evidence type="ECO:0000256" key="6">
    <source>
        <dbReference type="SAM" id="MobiDB-lite"/>
    </source>
</evidence>
<evidence type="ECO:0000256" key="5">
    <source>
        <dbReference type="RuleBase" id="RU003495"/>
    </source>
</evidence>